<dbReference type="EMBL" id="VGIY01000298">
    <property type="protein sequence ID" value="MBM3318232.1"/>
    <property type="molecule type" value="Genomic_DNA"/>
</dbReference>
<sequence length="649" mass="67056">MRTILVLLFVSLGAYSVGARSAASTAPDALDDALAIAGLTRADLGWRPRGYWERYPAGIPYKLRHFDDLCAEPLAIVPFVRAMGATVRTTLAPEAVAGTKGERGAGALYRAVHDLGVNKRYGATRAFSANLHAEPTPLDVALLEAWRAEDRQTKFVTFGQESPYPLLARDLAAACEGLPTEVSAILGKLVLDLLEARRWALLGFRNVPLETRVRIASRIDLGAEETDALEYEPAMDDAARAWDEASLWYAGLKTVEALDVARLALAGAMAAATSPKPEVLAARSESEAREGGADSGVGARVALEKLHIDIATPVGRVIVDGTGRAGAGSGSAGLALPSGAFLVVDLGGDDHYSGPIGASSPLLPLGAALELGGDDTYDGGDLSLGAGVTGIGVLLDAGGKDTYTAGTLGEGAGHFGLGALIDLAGDDDYRVRYSGQGAGFFGIGLLIDLAGADRYELWSDGQGFGGVGGVGVLADRTGDDEYVAVVDPAVTGRPSYHTEGKVTVSNAQGCAMGRRGDGADGHSWAAGIGALLDAEGDDRYTAGNWAQGCGYWFGTGLVWDGAGNDEFRANGWASASGAHFCIGAVVDESGDDVHAVTQNWGPAFGHDFTAAVLFDGAGNDVYECGGEGVGHSINRSVALCFEAGGDDRY</sequence>
<feature type="non-terminal residue" evidence="2">
    <location>
        <position position="649"/>
    </location>
</feature>
<accession>A0A937XC38</accession>
<dbReference type="AlphaFoldDB" id="A0A937XC38"/>
<reference evidence="2" key="1">
    <citation type="submission" date="2019-03" db="EMBL/GenBank/DDBJ databases">
        <title>Lake Tanganyika Metagenome-Assembled Genomes (MAGs).</title>
        <authorList>
            <person name="Tran P."/>
        </authorList>
    </citation>
    <scope>NUCLEOTIDE SEQUENCE</scope>
    <source>
        <strain evidence="2">M_DeepCast_400m_m2_100</strain>
    </source>
</reference>
<keyword evidence="1" id="KW-0732">Signal</keyword>
<gene>
    <name evidence="2" type="ORF">FJY75_10330</name>
</gene>
<protein>
    <submittedName>
        <fullName evidence="2">Uncharacterized protein</fullName>
    </submittedName>
</protein>
<feature type="signal peptide" evidence="1">
    <location>
        <begin position="1"/>
        <end position="22"/>
    </location>
</feature>
<dbReference type="Proteomes" id="UP000748308">
    <property type="component" value="Unassembled WGS sequence"/>
</dbReference>
<evidence type="ECO:0000313" key="2">
    <source>
        <dbReference type="EMBL" id="MBM3318232.1"/>
    </source>
</evidence>
<organism evidence="2 3">
    <name type="scientific">Eiseniibacteriota bacterium</name>
    <dbReference type="NCBI Taxonomy" id="2212470"/>
    <lineage>
        <taxon>Bacteria</taxon>
        <taxon>Candidatus Eiseniibacteriota</taxon>
    </lineage>
</organism>
<comment type="caution">
    <text evidence="2">The sequence shown here is derived from an EMBL/GenBank/DDBJ whole genome shotgun (WGS) entry which is preliminary data.</text>
</comment>
<proteinExistence type="predicted"/>
<feature type="chain" id="PRO_5037781701" evidence="1">
    <location>
        <begin position="23"/>
        <end position="649"/>
    </location>
</feature>
<evidence type="ECO:0000256" key="1">
    <source>
        <dbReference type="SAM" id="SignalP"/>
    </source>
</evidence>
<evidence type="ECO:0000313" key="3">
    <source>
        <dbReference type="Proteomes" id="UP000748308"/>
    </source>
</evidence>
<name>A0A937XC38_UNCEI</name>